<proteinExistence type="predicted"/>
<organism evidence="1 2">
    <name type="scientific">Azonexus hydrophilus</name>
    <dbReference type="NCBI Taxonomy" id="418702"/>
    <lineage>
        <taxon>Bacteria</taxon>
        <taxon>Pseudomonadati</taxon>
        <taxon>Pseudomonadota</taxon>
        <taxon>Betaproteobacteria</taxon>
        <taxon>Rhodocyclales</taxon>
        <taxon>Azonexaceae</taxon>
        <taxon>Azonexus</taxon>
    </lineage>
</organism>
<reference evidence="1 2" key="1">
    <citation type="submission" date="2024-04" db="EMBL/GenBank/DDBJ databases">
        <title>Dissimilatory iodate-reducing microorganisms contribute to the enrichment of iodine in groundwater.</title>
        <authorList>
            <person name="Jiang Z."/>
        </authorList>
    </citation>
    <scope>NUCLEOTIDE SEQUENCE [LARGE SCALE GENOMIC DNA]</scope>
    <source>
        <strain evidence="1 2">NCP973</strain>
    </source>
</reference>
<keyword evidence="2" id="KW-1185">Reference proteome</keyword>
<dbReference type="Proteomes" id="UP001479520">
    <property type="component" value="Chromosome"/>
</dbReference>
<name>A0ABZ2XNZ8_9RHOO</name>
<dbReference type="EMBL" id="CP151406">
    <property type="protein sequence ID" value="WZJ22971.1"/>
    <property type="molecule type" value="Genomic_DNA"/>
</dbReference>
<evidence type="ECO:0000313" key="1">
    <source>
        <dbReference type="EMBL" id="WZJ22971.1"/>
    </source>
</evidence>
<sequence length="147" mass="16586">MNREEFFSSIDAKISRVNVSAVDVPAENQAFLEMVVARLQPVVASYQARLAERKIIAEIKASPVSISFTLHYRDGGHCGLTLDGHLSDRRIEITAHYTNENGQNYVNSLGITYGRDNWQDSIFEEALQKCIDDFLFYAARHGGIYLN</sequence>
<accession>A0ABZ2XNZ8</accession>
<dbReference type="RefSeq" id="WP_028995979.1">
    <property type="nucleotide sequence ID" value="NZ_CALFBA010000030.1"/>
</dbReference>
<protein>
    <recommendedName>
        <fullName evidence="3">Phage protein</fullName>
    </recommendedName>
</protein>
<evidence type="ECO:0000313" key="2">
    <source>
        <dbReference type="Proteomes" id="UP001479520"/>
    </source>
</evidence>
<evidence type="ECO:0008006" key="3">
    <source>
        <dbReference type="Google" id="ProtNLM"/>
    </source>
</evidence>
<gene>
    <name evidence="1" type="ORF">AADV58_07435</name>
</gene>